<name>A0AAD6T4B0_9AGAR</name>
<organism evidence="7 8">
    <name type="scientific">Mycena alexandri</name>
    <dbReference type="NCBI Taxonomy" id="1745969"/>
    <lineage>
        <taxon>Eukaryota</taxon>
        <taxon>Fungi</taxon>
        <taxon>Dikarya</taxon>
        <taxon>Basidiomycota</taxon>
        <taxon>Agaricomycotina</taxon>
        <taxon>Agaricomycetes</taxon>
        <taxon>Agaricomycetidae</taxon>
        <taxon>Agaricales</taxon>
        <taxon>Marasmiineae</taxon>
        <taxon>Mycenaceae</taxon>
        <taxon>Mycena</taxon>
    </lineage>
</organism>
<feature type="region of interest" description="Disordered" evidence="5">
    <location>
        <begin position="1"/>
        <end position="44"/>
    </location>
</feature>
<protein>
    <submittedName>
        <fullName evidence="7">MFS general substrate transporter</fullName>
    </submittedName>
</protein>
<feature type="transmembrane region" description="Helical" evidence="6">
    <location>
        <begin position="180"/>
        <end position="202"/>
    </location>
</feature>
<dbReference type="GO" id="GO:0022857">
    <property type="term" value="F:transmembrane transporter activity"/>
    <property type="evidence" value="ECO:0007669"/>
    <property type="project" value="InterPro"/>
</dbReference>
<dbReference type="GO" id="GO:0016020">
    <property type="term" value="C:membrane"/>
    <property type="evidence" value="ECO:0007669"/>
    <property type="project" value="UniProtKB-SubCell"/>
</dbReference>
<dbReference type="Gene3D" id="1.20.1250.20">
    <property type="entry name" value="MFS general substrate transporter like domains"/>
    <property type="match status" value="2"/>
</dbReference>
<dbReference type="InterPro" id="IPR036259">
    <property type="entry name" value="MFS_trans_sf"/>
</dbReference>
<evidence type="ECO:0000256" key="4">
    <source>
        <dbReference type="ARBA" id="ARBA00023136"/>
    </source>
</evidence>
<feature type="transmembrane region" description="Helical" evidence="6">
    <location>
        <begin position="483"/>
        <end position="505"/>
    </location>
</feature>
<keyword evidence="4 6" id="KW-0472">Membrane</keyword>
<feature type="transmembrane region" description="Helical" evidence="6">
    <location>
        <begin position="115"/>
        <end position="137"/>
    </location>
</feature>
<comment type="caution">
    <text evidence="7">The sequence shown here is derived from an EMBL/GenBank/DDBJ whole genome shotgun (WGS) entry which is preliminary data.</text>
</comment>
<dbReference type="Proteomes" id="UP001218188">
    <property type="component" value="Unassembled WGS sequence"/>
</dbReference>
<gene>
    <name evidence="7" type="ORF">C8F04DRAFT_1088699</name>
</gene>
<feature type="transmembrane region" description="Helical" evidence="6">
    <location>
        <begin position="327"/>
        <end position="352"/>
    </location>
</feature>
<accession>A0AAD6T4B0</accession>
<evidence type="ECO:0000256" key="6">
    <source>
        <dbReference type="SAM" id="Phobius"/>
    </source>
</evidence>
<evidence type="ECO:0000256" key="2">
    <source>
        <dbReference type="ARBA" id="ARBA00022692"/>
    </source>
</evidence>
<dbReference type="AlphaFoldDB" id="A0AAD6T4B0"/>
<dbReference type="EMBL" id="JARJCM010000031">
    <property type="protein sequence ID" value="KAJ7038576.1"/>
    <property type="molecule type" value="Genomic_DNA"/>
</dbReference>
<evidence type="ECO:0000256" key="5">
    <source>
        <dbReference type="SAM" id="MobiDB-lite"/>
    </source>
</evidence>
<reference evidence="7" key="1">
    <citation type="submission" date="2023-03" db="EMBL/GenBank/DDBJ databases">
        <title>Massive genome expansion in bonnet fungi (Mycena s.s.) driven by repeated elements and novel gene families across ecological guilds.</title>
        <authorList>
            <consortium name="Lawrence Berkeley National Laboratory"/>
            <person name="Harder C.B."/>
            <person name="Miyauchi S."/>
            <person name="Viragh M."/>
            <person name="Kuo A."/>
            <person name="Thoen E."/>
            <person name="Andreopoulos B."/>
            <person name="Lu D."/>
            <person name="Skrede I."/>
            <person name="Drula E."/>
            <person name="Henrissat B."/>
            <person name="Morin E."/>
            <person name="Kohler A."/>
            <person name="Barry K."/>
            <person name="LaButti K."/>
            <person name="Morin E."/>
            <person name="Salamov A."/>
            <person name="Lipzen A."/>
            <person name="Mereny Z."/>
            <person name="Hegedus B."/>
            <person name="Baldrian P."/>
            <person name="Stursova M."/>
            <person name="Weitz H."/>
            <person name="Taylor A."/>
            <person name="Grigoriev I.V."/>
            <person name="Nagy L.G."/>
            <person name="Martin F."/>
            <person name="Kauserud H."/>
        </authorList>
    </citation>
    <scope>NUCLEOTIDE SEQUENCE</scope>
    <source>
        <strain evidence="7">CBHHK200</strain>
    </source>
</reference>
<evidence type="ECO:0000256" key="1">
    <source>
        <dbReference type="ARBA" id="ARBA00004141"/>
    </source>
</evidence>
<evidence type="ECO:0000256" key="3">
    <source>
        <dbReference type="ARBA" id="ARBA00022989"/>
    </source>
</evidence>
<comment type="subcellular location">
    <subcellularLocation>
        <location evidence="1">Membrane</location>
        <topology evidence="1">Multi-pass membrane protein</topology>
    </subcellularLocation>
</comment>
<dbReference type="PANTHER" id="PTHR23507">
    <property type="entry name" value="ZGC:174356"/>
    <property type="match status" value="1"/>
</dbReference>
<dbReference type="Pfam" id="PF07690">
    <property type="entry name" value="MFS_1"/>
    <property type="match status" value="2"/>
</dbReference>
<evidence type="ECO:0000313" key="8">
    <source>
        <dbReference type="Proteomes" id="UP001218188"/>
    </source>
</evidence>
<feature type="transmembrane region" description="Helical" evidence="6">
    <location>
        <begin position="214"/>
        <end position="232"/>
    </location>
</feature>
<keyword evidence="8" id="KW-1185">Reference proteome</keyword>
<dbReference type="InterPro" id="IPR011701">
    <property type="entry name" value="MFS"/>
</dbReference>
<keyword evidence="2 6" id="KW-0812">Transmembrane</keyword>
<sequence>MYATKLPLPPPYTTRSPFMSANDPHETERVPLLSSPDTPPASSRWSRPISASALIVPVALLCRVATLLPTTTTFFIIQQFVCRQYYLAHDPTRVPPPGERIPSELCALPAIDERYAAFMALVALMDGVGSLGGYAALSFLAARLGRRAAMVTVLCVGLGADVALICSTLVVPSFELPLFALWLISASFSQANLIAFVANIYLVDLVHEDVRTTALSSLAGWSALGSVLSFSAGGTITTRTGNLLAVYFIAGALWIVGLLYVWLLLPESFPKAKREELRLQRQVQNERDAPRRGALRRLLARPAAVLAPLKHLAPARDPGTGKRNWRLFLCAVHMFFAGLGGGYAVASLVTIVTSLYQYTPRETGYILTALSGTNMFVLTLLIPALVRVLRPVYRRTSSSHGHSVADGEVVEATDRLDVHIAFLSWITEASAYIIFGFMRTRATQLAAVILIGFGPGYAPAARSLVAASVEPLKQGETLGAIEMVWGLGLFVSPLVMGAILSATIASVPQTVFYVQAAIVTSAAGILLFVRDADRYRKSV</sequence>
<proteinExistence type="predicted"/>
<feature type="transmembrane region" description="Helical" evidence="6">
    <location>
        <begin position="244"/>
        <end position="265"/>
    </location>
</feature>
<feature type="transmembrane region" description="Helical" evidence="6">
    <location>
        <begin position="364"/>
        <end position="386"/>
    </location>
</feature>
<dbReference type="SUPFAM" id="SSF103473">
    <property type="entry name" value="MFS general substrate transporter"/>
    <property type="match status" value="1"/>
</dbReference>
<feature type="transmembrane region" description="Helical" evidence="6">
    <location>
        <begin position="149"/>
        <end position="174"/>
    </location>
</feature>
<evidence type="ECO:0000313" key="7">
    <source>
        <dbReference type="EMBL" id="KAJ7038576.1"/>
    </source>
</evidence>
<dbReference type="PANTHER" id="PTHR23507:SF1">
    <property type="entry name" value="FI18259P1-RELATED"/>
    <property type="match status" value="1"/>
</dbReference>
<feature type="transmembrane region" description="Helical" evidence="6">
    <location>
        <begin position="511"/>
        <end position="529"/>
    </location>
</feature>
<keyword evidence="3 6" id="KW-1133">Transmembrane helix</keyword>